<proteinExistence type="inferred from homology"/>
<evidence type="ECO:0000256" key="2">
    <source>
        <dbReference type="ARBA" id="ARBA00022475"/>
    </source>
</evidence>
<dbReference type="GO" id="GO:0007165">
    <property type="term" value="P:signal transduction"/>
    <property type="evidence" value="ECO:0007669"/>
    <property type="project" value="UniProtKB-KW"/>
</dbReference>
<protein>
    <recommendedName>
        <fullName evidence="6">Gustatory receptor</fullName>
    </recommendedName>
</protein>
<dbReference type="EMBL" id="AJWK01009584">
    <property type="status" value="NOT_ANNOTATED_CDS"/>
    <property type="molecule type" value="Genomic_DNA"/>
</dbReference>
<keyword evidence="2 6" id="KW-1003">Cell membrane</keyword>
<feature type="transmembrane region" description="Helical" evidence="6">
    <location>
        <begin position="351"/>
        <end position="369"/>
    </location>
</feature>
<dbReference type="Proteomes" id="UP000092461">
    <property type="component" value="Unassembled WGS sequence"/>
</dbReference>
<dbReference type="AlphaFoldDB" id="A0A3F2ZD72"/>
<evidence type="ECO:0000313" key="8">
    <source>
        <dbReference type="Proteomes" id="UP000092461"/>
    </source>
</evidence>
<accession>A0A3F2ZD72</accession>
<evidence type="ECO:0000256" key="4">
    <source>
        <dbReference type="ARBA" id="ARBA00022989"/>
    </source>
</evidence>
<evidence type="ECO:0000313" key="7">
    <source>
        <dbReference type="EnsemblMetazoa" id="LLOJ010862-PA"/>
    </source>
</evidence>
<keyword evidence="3 6" id="KW-0812">Transmembrane</keyword>
<dbReference type="EnsemblMetazoa" id="LLOJ010862-RA">
    <property type="protein sequence ID" value="LLOJ010862-PA"/>
    <property type="gene ID" value="LLOJ010862"/>
</dbReference>
<evidence type="ECO:0000256" key="3">
    <source>
        <dbReference type="ARBA" id="ARBA00022692"/>
    </source>
</evidence>
<dbReference type="GO" id="GO:0005886">
    <property type="term" value="C:plasma membrane"/>
    <property type="evidence" value="ECO:0007669"/>
    <property type="project" value="UniProtKB-SubCell"/>
</dbReference>
<dbReference type="InterPro" id="IPR013604">
    <property type="entry name" value="7TM_chemorcpt"/>
</dbReference>
<feature type="transmembrane region" description="Helical" evidence="6">
    <location>
        <begin position="168"/>
        <end position="189"/>
    </location>
</feature>
<name>A0A3F2ZD72_LUTLO</name>
<comment type="subcellular location">
    <subcellularLocation>
        <location evidence="1 6">Cell membrane</location>
        <topology evidence="1 6">Multi-pass membrane protein</topology>
    </subcellularLocation>
</comment>
<keyword evidence="5 6" id="KW-0472">Membrane</keyword>
<sequence>MFTWKYIRSEISVQNYFKSFQFRDLYTENNHSENLAVTFIILRYILIIFAGLNGVYDIFYILTEVENYGGEESLVSRFASGFEVSSIQFCVLIFCFFSIVSARKHANYIEKNILFFKDLEEAVGTQKTTKYKISDLYKALVVINGFLCNFIFYYHRYGNALNYFSNRYMRNFIAVCLIDLMHCYMIELIDFQKNFMKELYVKLKNSSSESYFGIIQLTDRSIKIVKDFNRIFSLLLSSNLHHHFFEISTAIYFLIRTTQRAITPKIIIDVLWIQRSIFLSFYLCLKGHSFMHQAEQLICAVNDINIYHPEAEDVPEIFRSYHCSAQQFSMRSLHEKINIMTEDFHRIDRTVITRICASTATFILILIQFKQLEDEN</sequence>
<dbReference type="GO" id="GO:0050909">
    <property type="term" value="P:sensory perception of taste"/>
    <property type="evidence" value="ECO:0007669"/>
    <property type="project" value="InterPro"/>
</dbReference>
<feature type="transmembrane region" description="Helical" evidence="6">
    <location>
        <begin position="136"/>
        <end position="156"/>
    </location>
</feature>
<feature type="transmembrane region" description="Helical" evidence="6">
    <location>
        <begin position="82"/>
        <end position="102"/>
    </location>
</feature>
<evidence type="ECO:0000256" key="1">
    <source>
        <dbReference type="ARBA" id="ARBA00004651"/>
    </source>
</evidence>
<keyword evidence="6" id="KW-0675">Receptor</keyword>
<feature type="transmembrane region" description="Helical" evidence="6">
    <location>
        <begin position="41"/>
        <end position="62"/>
    </location>
</feature>
<evidence type="ECO:0000256" key="6">
    <source>
        <dbReference type="RuleBase" id="RU363108"/>
    </source>
</evidence>
<keyword evidence="6" id="KW-0807">Transducer</keyword>
<evidence type="ECO:0000256" key="5">
    <source>
        <dbReference type="ARBA" id="ARBA00023136"/>
    </source>
</evidence>
<comment type="function">
    <text evidence="6">Gustatory receptor which mediates acceptance or avoidance behavior, depending on its substrates.</text>
</comment>
<keyword evidence="4 6" id="KW-1133">Transmembrane helix</keyword>
<comment type="caution">
    <text evidence="6">Lacks conserved residue(s) required for the propagation of feature annotation.</text>
</comment>
<organism evidence="7 8">
    <name type="scientific">Lutzomyia longipalpis</name>
    <name type="common">Sand fly</name>
    <dbReference type="NCBI Taxonomy" id="7200"/>
    <lineage>
        <taxon>Eukaryota</taxon>
        <taxon>Metazoa</taxon>
        <taxon>Ecdysozoa</taxon>
        <taxon>Arthropoda</taxon>
        <taxon>Hexapoda</taxon>
        <taxon>Insecta</taxon>
        <taxon>Pterygota</taxon>
        <taxon>Neoptera</taxon>
        <taxon>Endopterygota</taxon>
        <taxon>Diptera</taxon>
        <taxon>Nematocera</taxon>
        <taxon>Psychodoidea</taxon>
        <taxon>Psychodidae</taxon>
        <taxon>Lutzomyia</taxon>
        <taxon>Lutzomyia</taxon>
    </lineage>
</organism>
<keyword evidence="8" id="KW-1185">Reference proteome</keyword>
<reference evidence="7" key="1">
    <citation type="submission" date="2020-05" db="UniProtKB">
        <authorList>
            <consortium name="EnsemblMetazoa"/>
        </authorList>
    </citation>
    <scope>IDENTIFICATION</scope>
    <source>
        <strain evidence="7">Jacobina</strain>
    </source>
</reference>
<comment type="similarity">
    <text evidence="6">Belongs to the insect chemoreceptor superfamily. Gustatory receptor (GR) family.</text>
</comment>
<dbReference type="VEuPathDB" id="VectorBase:LLOJ010862"/>
<dbReference type="Pfam" id="PF08395">
    <property type="entry name" value="7tm_7"/>
    <property type="match status" value="1"/>
</dbReference>